<dbReference type="InterPro" id="IPR006311">
    <property type="entry name" value="TAT_signal"/>
</dbReference>
<keyword evidence="2" id="KW-0560">Oxidoreductase</keyword>
<dbReference type="AlphaFoldDB" id="A0A5B9WFB3"/>
<evidence type="ECO:0000313" key="2">
    <source>
        <dbReference type="EMBL" id="QEH38570.1"/>
    </source>
</evidence>
<dbReference type="RefSeq" id="WP_148598004.1">
    <property type="nucleotide sequence ID" value="NZ_CP042997.1"/>
</dbReference>
<proteinExistence type="predicted"/>
<dbReference type="PRINTS" id="PR00069">
    <property type="entry name" value="ALDKETRDTASE"/>
</dbReference>
<accession>A0A5B9WFB3</accession>
<dbReference type="KEGG" id="agv:OJF2_71740"/>
<dbReference type="GO" id="GO:0016491">
    <property type="term" value="F:oxidoreductase activity"/>
    <property type="evidence" value="ECO:0007669"/>
    <property type="project" value="UniProtKB-KW"/>
</dbReference>
<dbReference type="InterPro" id="IPR036812">
    <property type="entry name" value="NAD(P)_OxRdtase_dom_sf"/>
</dbReference>
<dbReference type="SUPFAM" id="SSF51430">
    <property type="entry name" value="NAD(P)-linked oxidoreductase"/>
    <property type="match status" value="1"/>
</dbReference>
<dbReference type="PANTHER" id="PTHR43312:SF1">
    <property type="entry name" value="NADP-DEPENDENT OXIDOREDUCTASE DOMAIN-CONTAINING PROTEIN"/>
    <property type="match status" value="1"/>
</dbReference>
<feature type="domain" description="NADP-dependent oxidoreductase" evidence="1">
    <location>
        <begin position="79"/>
        <end position="329"/>
    </location>
</feature>
<dbReference type="InterPro" id="IPR053135">
    <property type="entry name" value="AKR2_Oxidoreductase"/>
</dbReference>
<dbReference type="InterPro" id="IPR023210">
    <property type="entry name" value="NADP_OxRdtase_dom"/>
</dbReference>
<organism evidence="2 3">
    <name type="scientific">Aquisphaera giovannonii</name>
    <dbReference type="NCBI Taxonomy" id="406548"/>
    <lineage>
        <taxon>Bacteria</taxon>
        <taxon>Pseudomonadati</taxon>
        <taxon>Planctomycetota</taxon>
        <taxon>Planctomycetia</taxon>
        <taxon>Isosphaerales</taxon>
        <taxon>Isosphaeraceae</taxon>
        <taxon>Aquisphaera</taxon>
    </lineage>
</organism>
<evidence type="ECO:0000259" key="1">
    <source>
        <dbReference type="Pfam" id="PF00248"/>
    </source>
</evidence>
<name>A0A5B9WFB3_9BACT</name>
<dbReference type="PROSITE" id="PS51318">
    <property type="entry name" value="TAT"/>
    <property type="match status" value="1"/>
</dbReference>
<keyword evidence="3" id="KW-1185">Reference proteome</keyword>
<dbReference type="EC" id="1.1.1.-" evidence="2"/>
<reference evidence="2 3" key="1">
    <citation type="submission" date="2019-08" db="EMBL/GenBank/DDBJ databases">
        <title>Deep-cultivation of Planctomycetes and their phenomic and genomic characterization uncovers novel biology.</title>
        <authorList>
            <person name="Wiegand S."/>
            <person name="Jogler M."/>
            <person name="Boedeker C."/>
            <person name="Pinto D."/>
            <person name="Vollmers J."/>
            <person name="Rivas-Marin E."/>
            <person name="Kohn T."/>
            <person name="Peeters S.H."/>
            <person name="Heuer A."/>
            <person name="Rast P."/>
            <person name="Oberbeckmann S."/>
            <person name="Bunk B."/>
            <person name="Jeske O."/>
            <person name="Meyerdierks A."/>
            <person name="Storesund J.E."/>
            <person name="Kallscheuer N."/>
            <person name="Luecker S."/>
            <person name="Lage O.M."/>
            <person name="Pohl T."/>
            <person name="Merkel B.J."/>
            <person name="Hornburger P."/>
            <person name="Mueller R.-W."/>
            <person name="Bruemmer F."/>
            <person name="Labrenz M."/>
            <person name="Spormann A.M."/>
            <person name="Op den Camp H."/>
            <person name="Overmann J."/>
            <person name="Amann R."/>
            <person name="Jetten M.S.M."/>
            <person name="Mascher T."/>
            <person name="Medema M.H."/>
            <person name="Devos D.P."/>
            <person name="Kaster A.-K."/>
            <person name="Ovreas L."/>
            <person name="Rohde M."/>
            <person name="Galperin M.Y."/>
            <person name="Jogler C."/>
        </authorList>
    </citation>
    <scope>NUCLEOTIDE SEQUENCE [LARGE SCALE GENOMIC DNA]</scope>
    <source>
        <strain evidence="2 3">OJF2</strain>
    </source>
</reference>
<dbReference type="NCBIfam" id="TIGR01409">
    <property type="entry name" value="TAT_signal_seq"/>
    <property type="match status" value="1"/>
</dbReference>
<dbReference type="InterPro" id="IPR020471">
    <property type="entry name" value="AKR"/>
</dbReference>
<evidence type="ECO:0000313" key="3">
    <source>
        <dbReference type="Proteomes" id="UP000324233"/>
    </source>
</evidence>
<dbReference type="Pfam" id="PF00248">
    <property type="entry name" value="Aldo_ket_red"/>
    <property type="match status" value="1"/>
</dbReference>
<dbReference type="PANTHER" id="PTHR43312">
    <property type="entry name" value="D-THREO-ALDOSE 1-DEHYDROGENASE"/>
    <property type="match status" value="1"/>
</dbReference>
<dbReference type="EMBL" id="CP042997">
    <property type="protein sequence ID" value="QEH38570.1"/>
    <property type="molecule type" value="Genomic_DNA"/>
</dbReference>
<gene>
    <name evidence="2" type="primary">gpr_6</name>
    <name evidence="2" type="ORF">OJF2_71740</name>
</gene>
<protein>
    <submittedName>
        <fullName evidence="2">L-glyceraldehyde 3-phosphate reductase</fullName>
        <ecNumber evidence="2">1.1.1.-</ecNumber>
    </submittedName>
</protein>
<sequence>MTHDPSGSTSTDRRTFLQAGAVAAAAAATAGHAAVAQEPGQEKAEGAEKALSIPRRPLGKTGIDVTMLNAGTGRGAGIQRILRYAYSQGIRCFDTSQRYQSEGDFKQWFQQEPAVRKEIFVVTKDLPKAPAEIMPMLDQRLAAMGTDYVDLFFVHSFGDNHPLDEAIAYVKSKEFKQAADAVKKAGKARLVGISTHHRNRAQILQAAAEGGIVDAIMVQYSPWLDKDAPLNKALDACHKAGIGLISMKQLAGHFLGTGQQKNMLDEVKEKVPMLAERDLTPFQALLHAIWTDERIASSCVSMTNTDQIRLNSEAARRFTPLKAADLKSLRDADLAHGPTLCADCDGRCAHAAGTAAALGDLTRFLTYHEHHGLRSKARECYDALPAEARDWRGADLEAARAACPSKLDFARLLPEVDRRLA</sequence>
<dbReference type="InterPro" id="IPR019546">
    <property type="entry name" value="TAT_signal_bac_arc"/>
</dbReference>
<dbReference type="Gene3D" id="3.20.20.100">
    <property type="entry name" value="NADP-dependent oxidoreductase domain"/>
    <property type="match status" value="1"/>
</dbReference>
<dbReference type="Proteomes" id="UP000324233">
    <property type="component" value="Chromosome"/>
</dbReference>
<dbReference type="OrthoDB" id="9773828at2"/>